<dbReference type="GeneID" id="83179894"/>
<reference evidence="1" key="1">
    <citation type="submission" date="2022-12" db="EMBL/GenBank/DDBJ databases">
        <authorList>
            <person name="Petersen C."/>
        </authorList>
    </citation>
    <scope>NUCLEOTIDE SEQUENCE</scope>
    <source>
        <strain evidence="1">IBT 15544</strain>
    </source>
</reference>
<sequence length="216" mass="24385">MQPKPVIQTELFTSSELLKQPWLPKLTRMINESYLVSHTDKIKFDPGKIRLKSDSELSDELGSDGFTAVAFSDGDVVGTASMKPWKDESLWKPLDHFATDAVEDQVNDRIDQILNEVSLPGDYELAVVALPPTPQIRGKGIAGRLVKICEEEVLRRRRATGDNKPVRIMIRVIRENLGDYWRKQGFVPVGAQAGPKAWETLDPFVMWAMIRELSPQ</sequence>
<accession>A0A9W9MNZ3</accession>
<dbReference type="InterPro" id="IPR016181">
    <property type="entry name" value="Acyl_CoA_acyltransferase"/>
</dbReference>
<keyword evidence="2" id="KW-1185">Reference proteome</keyword>
<organism evidence="1 2">
    <name type="scientific">Penicillium cinerascens</name>
    <dbReference type="NCBI Taxonomy" id="70096"/>
    <lineage>
        <taxon>Eukaryota</taxon>
        <taxon>Fungi</taxon>
        <taxon>Dikarya</taxon>
        <taxon>Ascomycota</taxon>
        <taxon>Pezizomycotina</taxon>
        <taxon>Eurotiomycetes</taxon>
        <taxon>Eurotiomycetidae</taxon>
        <taxon>Eurotiales</taxon>
        <taxon>Aspergillaceae</taxon>
        <taxon>Penicillium</taxon>
    </lineage>
</organism>
<proteinExistence type="predicted"/>
<dbReference type="Proteomes" id="UP001150904">
    <property type="component" value="Unassembled WGS sequence"/>
</dbReference>
<name>A0A9W9MNZ3_9EURO</name>
<evidence type="ECO:0000313" key="2">
    <source>
        <dbReference type="Proteomes" id="UP001150904"/>
    </source>
</evidence>
<dbReference type="EMBL" id="JAPQKR010000012">
    <property type="protein sequence ID" value="KAJ5204652.1"/>
    <property type="molecule type" value="Genomic_DNA"/>
</dbReference>
<evidence type="ECO:0008006" key="3">
    <source>
        <dbReference type="Google" id="ProtNLM"/>
    </source>
</evidence>
<dbReference type="OrthoDB" id="3794209at2759"/>
<evidence type="ECO:0000313" key="1">
    <source>
        <dbReference type="EMBL" id="KAJ5204652.1"/>
    </source>
</evidence>
<comment type="caution">
    <text evidence="1">The sequence shown here is derived from an EMBL/GenBank/DDBJ whole genome shotgun (WGS) entry which is preliminary data.</text>
</comment>
<dbReference type="AlphaFoldDB" id="A0A9W9MNZ3"/>
<dbReference type="SUPFAM" id="SSF55729">
    <property type="entry name" value="Acyl-CoA N-acyltransferases (Nat)"/>
    <property type="match status" value="1"/>
</dbReference>
<protein>
    <recommendedName>
        <fullName evidence="3">N-acetyltransferase domain-containing protein</fullName>
    </recommendedName>
</protein>
<reference evidence="1" key="2">
    <citation type="journal article" date="2023" name="IMA Fungus">
        <title>Comparative genomic study of the Penicillium genus elucidates a diverse pangenome and 15 lateral gene transfer events.</title>
        <authorList>
            <person name="Petersen C."/>
            <person name="Sorensen T."/>
            <person name="Nielsen M.R."/>
            <person name="Sondergaard T.E."/>
            <person name="Sorensen J.L."/>
            <person name="Fitzpatrick D.A."/>
            <person name="Frisvad J.C."/>
            <person name="Nielsen K.L."/>
        </authorList>
    </citation>
    <scope>NUCLEOTIDE SEQUENCE</scope>
    <source>
        <strain evidence="1">IBT 15544</strain>
    </source>
</reference>
<gene>
    <name evidence="1" type="ORF">N7498_005531</name>
</gene>
<dbReference type="Gene3D" id="3.40.630.30">
    <property type="match status" value="1"/>
</dbReference>
<dbReference type="RefSeq" id="XP_058309131.1">
    <property type="nucleotide sequence ID" value="XM_058452593.1"/>
</dbReference>